<dbReference type="AlphaFoldDB" id="A0A9Q0FG93"/>
<organism evidence="1 2">
    <name type="scientific">Turnera subulata</name>
    <dbReference type="NCBI Taxonomy" id="218843"/>
    <lineage>
        <taxon>Eukaryota</taxon>
        <taxon>Viridiplantae</taxon>
        <taxon>Streptophyta</taxon>
        <taxon>Embryophyta</taxon>
        <taxon>Tracheophyta</taxon>
        <taxon>Spermatophyta</taxon>
        <taxon>Magnoliopsida</taxon>
        <taxon>eudicotyledons</taxon>
        <taxon>Gunneridae</taxon>
        <taxon>Pentapetalae</taxon>
        <taxon>rosids</taxon>
        <taxon>fabids</taxon>
        <taxon>Malpighiales</taxon>
        <taxon>Passifloraceae</taxon>
        <taxon>Turnera</taxon>
    </lineage>
</organism>
<keyword evidence="2" id="KW-1185">Reference proteome</keyword>
<evidence type="ECO:0000313" key="2">
    <source>
        <dbReference type="Proteomes" id="UP001141552"/>
    </source>
</evidence>
<dbReference type="Proteomes" id="UP001141552">
    <property type="component" value="Unassembled WGS sequence"/>
</dbReference>
<name>A0A9Q0FG93_9ROSI</name>
<sequence>DRVVLPEDVEELSIVECHDLRSLCDASPSLSLATRLKTLSVVKVFDCPKLKRMPFSLLSFENGRPSAPPSFRRIAVRPKEWWDAN</sequence>
<gene>
    <name evidence="1" type="ORF">Tsubulata_051365</name>
</gene>
<evidence type="ECO:0008006" key="3">
    <source>
        <dbReference type="Google" id="ProtNLM"/>
    </source>
</evidence>
<reference evidence="1" key="1">
    <citation type="submission" date="2022-02" db="EMBL/GenBank/DDBJ databases">
        <authorList>
            <person name="Henning P.M."/>
            <person name="McCubbin A.G."/>
            <person name="Shore J.S."/>
        </authorList>
    </citation>
    <scope>NUCLEOTIDE SEQUENCE</scope>
    <source>
        <strain evidence="1">F60SS</strain>
        <tissue evidence="1">Leaves</tissue>
    </source>
</reference>
<dbReference type="EMBL" id="JAKUCV010005496">
    <property type="protein sequence ID" value="KAJ4830928.1"/>
    <property type="molecule type" value="Genomic_DNA"/>
</dbReference>
<accession>A0A9Q0FG93</accession>
<proteinExistence type="predicted"/>
<reference evidence="1" key="2">
    <citation type="journal article" date="2023" name="Plants (Basel)">
        <title>Annotation of the Turnera subulata (Passifloraceae) Draft Genome Reveals the S-Locus Evolved after the Divergence of Turneroideae from Passifloroideae in a Stepwise Manner.</title>
        <authorList>
            <person name="Henning P.M."/>
            <person name="Roalson E.H."/>
            <person name="Mir W."/>
            <person name="McCubbin A.G."/>
            <person name="Shore J.S."/>
        </authorList>
    </citation>
    <scope>NUCLEOTIDE SEQUENCE</scope>
    <source>
        <strain evidence="1">F60SS</strain>
    </source>
</reference>
<comment type="caution">
    <text evidence="1">The sequence shown here is derived from an EMBL/GenBank/DDBJ whole genome shotgun (WGS) entry which is preliminary data.</text>
</comment>
<protein>
    <recommendedName>
        <fullName evidence="3">Disease resistance protein</fullName>
    </recommendedName>
</protein>
<feature type="non-terminal residue" evidence="1">
    <location>
        <position position="85"/>
    </location>
</feature>
<evidence type="ECO:0000313" key="1">
    <source>
        <dbReference type="EMBL" id="KAJ4830928.1"/>
    </source>
</evidence>
<feature type="non-terminal residue" evidence="1">
    <location>
        <position position="1"/>
    </location>
</feature>